<keyword evidence="8 10" id="KW-0472">Membrane</keyword>
<dbReference type="PANTHER" id="PTHR23514">
    <property type="entry name" value="BYPASS OF STOP CODON PROTEIN 6"/>
    <property type="match status" value="1"/>
</dbReference>
<dbReference type="InterPro" id="IPR036291">
    <property type="entry name" value="NAD(P)-bd_dom_sf"/>
</dbReference>
<dbReference type="GO" id="GO:0022857">
    <property type="term" value="F:transmembrane transporter activity"/>
    <property type="evidence" value="ECO:0007669"/>
    <property type="project" value="InterPro"/>
</dbReference>
<evidence type="ECO:0000259" key="11">
    <source>
        <dbReference type="PROSITE" id="PS50850"/>
    </source>
</evidence>
<dbReference type="NCBIfam" id="NF004230">
    <property type="entry name" value="PRK05678.1"/>
    <property type="match status" value="1"/>
</dbReference>
<dbReference type="GO" id="GO:0012505">
    <property type="term" value="C:endomembrane system"/>
    <property type="evidence" value="ECO:0007669"/>
    <property type="project" value="UniProtKB-SubCell"/>
</dbReference>
<reference evidence="12 13" key="1">
    <citation type="submission" date="2012-10" db="EMBL/GenBank/DDBJ databases">
        <title>Genome sequencing and analysis of entomopathogenic fungi Beauveria bassiana D1-5.</title>
        <authorList>
            <person name="Li Q."/>
            <person name="Wang L."/>
            <person name="Zhang Z."/>
            <person name="Wang Q."/>
            <person name="Ren J."/>
            <person name="Wang M."/>
            <person name="Xu W."/>
            <person name="Wang J."/>
            <person name="Lu Y."/>
            <person name="Du Q."/>
            <person name="Sun Z."/>
        </authorList>
    </citation>
    <scope>NUCLEOTIDE SEQUENCE [LARGE SCALE GENOMIC DNA]</scope>
    <source>
        <strain evidence="12 13">D1-5</strain>
    </source>
</reference>
<dbReference type="InterPro" id="IPR005811">
    <property type="entry name" value="SUCC_ACL_C"/>
</dbReference>
<dbReference type="FunFam" id="1.20.1250.20:FF:000286">
    <property type="entry name" value="MFS efflux transporter"/>
    <property type="match status" value="1"/>
</dbReference>
<dbReference type="InterPro" id="IPR036259">
    <property type="entry name" value="MFS_trans_sf"/>
</dbReference>
<dbReference type="Proteomes" id="UP000030106">
    <property type="component" value="Unassembled WGS sequence"/>
</dbReference>
<evidence type="ECO:0000256" key="4">
    <source>
        <dbReference type="ARBA" id="ARBA00022598"/>
    </source>
</evidence>
<evidence type="ECO:0000256" key="6">
    <source>
        <dbReference type="ARBA" id="ARBA00022741"/>
    </source>
</evidence>
<feature type="transmembrane region" description="Helical" evidence="10">
    <location>
        <begin position="619"/>
        <end position="640"/>
    </location>
</feature>
<dbReference type="InterPro" id="IPR051788">
    <property type="entry name" value="MFS_Transporter"/>
</dbReference>
<feature type="region of interest" description="Disordered" evidence="9">
    <location>
        <begin position="1"/>
        <end position="28"/>
    </location>
</feature>
<dbReference type="OrthoDB" id="413079at2759"/>
<dbReference type="HOGENOM" id="CLU_351947_0_0_1"/>
<keyword evidence="5 10" id="KW-0812">Transmembrane</keyword>
<dbReference type="GO" id="GO:0000166">
    <property type="term" value="F:nucleotide binding"/>
    <property type="evidence" value="ECO:0007669"/>
    <property type="project" value="UniProtKB-KW"/>
</dbReference>
<feature type="transmembrane region" description="Helical" evidence="10">
    <location>
        <begin position="527"/>
        <end position="546"/>
    </location>
</feature>
<keyword evidence="6" id="KW-0547">Nucleotide-binding</keyword>
<dbReference type="SUPFAM" id="SSF52210">
    <property type="entry name" value="Succinyl-CoA synthetase domains"/>
    <property type="match status" value="1"/>
</dbReference>
<evidence type="ECO:0000256" key="8">
    <source>
        <dbReference type="ARBA" id="ARBA00023136"/>
    </source>
</evidence>
<feature type="domain" description="Major facilitator superfamily (MFS) profile" evidence="11">
    <location>
        <begin position="406"/>
        <end position="795"/>
    </location>
</feature>
<dbReference type="UniPathway" id="UPA00223">
    <property type="reaction ID" value="UER00999"/>
</dbReference>
<dbReference type="Gene3D" id="3.40.50.720">
    <property type="entry name" value="NAD(P)-binding Rossmann-like Domain"/>
    <property type="match status" value="1"/>
</dbReference>
<dbReference type="FunFam" id="3.40.50.720:FF:000277">
    <property type="entry name" value="Succinate--CoA ligase [ADP-forming] subunit alpha"/>
    <property type="match status" value="1"/>
</dbReference>
<evidence type="ECO:0000256" key="5">
    <source>
        <dbReference type="ARBA" id="ARBA00022692"/>
    </source>
</evidence>
<evidence type="ECO:0000256" key="9">
    <source>
        <dbReference type="SAM" id="MobiDB-lite"/>
    </source>
</evidence>
<dbReference type="Pfam" id="PF00549">
    <property type="entry name" value="Ligase_CoA"/>
    <property type="match status" value="1"/>
</dbReference>
<dbReference type="GO" id="GO:0016020">
    <property type="term" value="C:membrane"/>
    <property type="evidence" value="ECO:0007669"/>
    <property type="project" value="TreeGrafter"/>
</dbReference>
<dbReference type="SUPFAM" id="SSF103473">
    <property type="entry name" value="MFS general substrate transporter"/>
    <property type="match status" value="1"/>
</dbReference>
<dbReference type="PROSITE" id="PS50850">
    <property type="entry name" value="MFS"/>
    <property type="match status" value="1"/>
</dbReference>
<dbReference type="PRINTS" id="PR01798">
    <property type="entry name" value="SCOASYNTHASE"/>
</dbReference>
<dbReference type="InterPro" id="IPR020846">
    <property type="entry name" value="MFS_dom"/>
</dbReference>
<dbReference type="InterPro" id="IPR033847">
    <property type="entry name" value="Citrt_syn/SCS-alpha_CS"/>
</dbReference>
<evidence type="ECO:0000256" key="3">
    <source>
        <dbReference type="ARBA" id="ARBA00022448"/>
    </source>
</evidence>
<keyword evidence="7 10" id="KW-1133">Transmembrane helix</keyword>
<dbReference type="PROSITE" id="PS01216">
    <property type="entry name" value="SUCCINYL_COA_LIG_1"/>
    <property type="match status" value="1"/>
</dbReference>
<dbReference type="InterPro" id="IPR016102">
    <property type="entry name" value="Succinyl-CoA_synth-like"/>
</dbReference>
<name>A0A0A2VWW1_BEABA</name>
<sequence length="799" mass="85280">MFGSAARHGRVRGALRQVPSSRRHSSQYEKTVGNLRINQESRVIFQGFTGRAATANAQDTIAYGTRIVGGVSPGKGGQTHLNLPVFNTVREAVQQVRPQVTAVFVPAQGAAAAIIESIEAEVPLVVSVAEHIPVHDMLRVHEVLQTQSRTRLVGPNCPGIIAPEQCRVGIMPYKQYRKGCVGIVSKSGTLSYEAVGATSNAGLGQSIVMGMGGDLLPGTTLVDGLRLFFEDDETRGIIVIGEIGGEAELRAAEVIQEYRARTEKPKPIIAMVAGKTAPEGRVMGHAGAVLMPRDVSAAEKADALSKAGAIVVPHPGVMGDTMKDLLGILHHKSQHMTTSICAVELQPLQIPAPTKQVDYDHKAGRPESFAGNGQRLVDECATPDDAPPGAVSALQRWNHPRGNVSRVAACFWCFLVMGANDAAYGPLLQSLISYYDLTYTVVSLVFLSPVVGYISSALLNNHLHLKIGQRGIAILGGLSHILAYIVIATHPPFVALVFAFMLAGFGNGIYDAAWNAWVGNLDKSSELLGFLHAFYGIGGVISPFISTAMITKGGLSWYAFYYIMIGIAGVELVSLTAAFWKSTGPVYQAAYKESQQTQIRHETGLGEALFKKPAARVSWVSALFLLLYVGVEVALGGWIVTFMSKVRKQDDFSSGMSAAGFWLGITFGRAILGFVTPKIGVKLAMSIYIGCAAALELIFWLVPQFIVSAVAVSLQGFFLGPMFPGVVLVASKLLPKHLHVVVIGFAAAFGGCGAAILPFVTGLLVQGSGPTVLQPIILALLVVMLVVWLLLPRIDKKRD</sequence>
<evidence type="ECO:0000256" key="10">
    <source>
        <dbReference type="SAM" id="Phobius"/>
    </source>
</evidence>
<dbReference type="SMART" id="SM00881">
    <property type="entry name" value="CoA_binding"/>
    <property type="match status" value="1"/>
</dbReference>
<dbReference type="STRING" id="1245745.A0A0A2VWW1"/>
<comment type="subcellular location">
    <subcellularLocation>
        <location evidence="1">Endomembrane system</location>
        <topology evidence="1">Multi-pass membrane protein</topology>
    </subcellularLocation>
</comment>
<keyword evidence="4 12" id="KW-0436">Ligase</keyword>
<dbReference type="InterPro" id="IPR003781">
    <property type="entry name" value="CoA-bd"/>
</dbReference>
<dbReference type="AlphaFoldDB" id="A0A0A2VWW1"/>
<feature type="transmembrane region" description="Helical" evidence="10">
    <location>
        <begin position="687"/>
        <end position="706"/>
    </location>
</feature>
<feature type="transmembrane region" description="Helical" evidence="10">
    <location>
        <begin position="772"/>
        <end position="791"/>
    </location>
</feature>
<proteinExistence type="inferred from homology"/>
<dbReference type="Gene3D" id="3.40.50.261">
    <property type="entry name" value="Succinyl-CoA synthetase domains"/>
    <property type="match status" value="1"/>
</dbReference>
<gene>
    <name evidence="12" type="ORF">BBAD15_g9551</name>
</gene>
<evidence type="ECO:0000313" key="13">
    <source>
        <dbReference type="Proteomes" id="UP000030106"/>
    </source>
</evidence>
<feature type="transmembrane region" description="Helical" evidence="10">
    <location>
        <begin position="712"/>
        <end position="731"/>
    </location>
</feature>
<dbReference type="SUPFAM" id="SSF51735">
    <property type="entry name" value="NAD(P)-binding Rossmann-fold domains"/>
    <property type="match status" value="1"/>
</dbReference>
<dbReference type="EMBL" id="ANFO01000965">
    <property type="protein sequence ID" value="KGQ05224.1"/>
    <property type="molecule type" value="Genomic_DNA"/>
</dbReference>
<dbReference type="eggNOG" id="ENOG502QQA7">
    <property type="taxonomic scope" value="Eukaryota"/>
</dbReference>
<keyword evidence="3" id="KW-0813">Transport</keyword>
<accession>A0A0A2VWW1</accession>
<dbReference type="GO" id="GO:0006099">
    <property type="term" value="P:tricarboxylic acid cycle"/>
    <property type="evidence" value="ECO:0007669"/>
    <property type="project" value="UniProtKB-UniPathway"/>
</dbReference>
<feature type="transmembrane region" description="Helical" evidence="10">
    <location>
        <begin position="738"/>
        <end position="760"/>
    </location>
</feature>
<dbReference type="Pfam" id="PF02629">
    <property type="entry name" value="CoA_binding"/>
    <property type="match status" value="1"/>
</dbReference>
<dbReference type="PANTHER" id="PTHR23514:SF3">
    <property type="entry name" value="BYPASS OF STOP CODON PROTEIN 6"/>
    <property type="match status" value="1"/>
</dbReference>
<feature type="transmembrane region" description="Helical" evidence="10">
    <location>
        <begin position="437"/>
        <end position="459"/>
    </location>
</feature>
<dbReference type="FunFam" id="1.20.1250.20:FF:000308">
    <property type="entry name" value="MFS efflux transporter"/>
    <property type="match status" value="1"/>
</dbReference>
<dbReference type="GO" id="GO:0016874">
    <property type="term" value="F:ligase activity"/>
    <property type="evidence" value="ECO:0007669"/>
    <property type="project" value="UniProtKB-KW"/>
</dbReference>
<comment type="similarity">
    <text evidence="2">Belongs to the major facilitator superfamily.</text>
</comment>
<evidence type="ECO:0000256" key="7">
    <source>
        <dbReference type="ARBA" id="ARBA00022989"/>
    </source>
</evidence>
<feature type="transmembrane region" description="Helical" evidence="10">
    <location>
        <begin position="652"/>
        <end position="675"/>
    </location>
</feature>
<feature type="transmembrane region" description="Helical" evidence="10">
    <location>
        <begin position="471"/>
        <end position="487"/>
    </location>
</feature>
<protein>
    <submittedName>
        <fullName evidence="12">Succinyl-CoA ligase [ADP-forming] subunit alpha</fullName>
    </submittedName>
</protein>
<comment type="caution">
    <text evidence="12">The sequence shown here is derived from an EMBL/GenBank/DDBJ whole genome shotgun (WGS) entry which is preliminary data.</text>
</comment>
<dbReference type="Pfam" id="PF07690">
    <property type="entry name" value="MFS_1"/>
    <property type="match status" value="1"/>
</dbReference>
<evidence type="ECO:0000256" key="1">
    <source>
        <dbReference type="ARBA" id="ARBA00004127"/>
    </source>
</evidence>
<evidence type="ECO:0000256" key="2">
    <source>
        <dbReference type="ARBA" id="ARBA00008335"/>
    </source>
</evidence>
<feature type="transmembrane region" description="Helical" evidence="10">
    <location>
        <begin position="558"/>
        <end position="580"/>
    </location>
</feature>
<evidence type="ECO:0000313" key="12">
    <source>
        <dbReference type="EMBL" id="KGQ05224.1"/>
    </source>
</evidence>
<organism evidence="12 13">
    <name type="scientific">Beauveria bassiana D1-5</name>
    <dbReference type="NCBI Taxonomy" id="1245745"/>
    <lineage>
        <taxon>Eukaryota</taxon>
        <taxon>Fungi</taxon>
        <taxon>Dikarya</taxon>
        <taxon>Ascomycota</taxon>
        <taxon>Pezizomycotina</taxon>
        <taxon>Sordariomycetes</taxon>
        <taxon>Hypocreomycetidae</taxon>
        <taxon>Hypocreales</taxon>
        <taxon>Cordycipitaceae</taxon>
        <taxon>Beauveria</taxon>
    </lineage>
</organism>
<dbReference type="InterPro" id="IPR011701">
    <property type="entry name" value="MFS"/>
</dbReference>
<feature type="transmembrane region" description="Helical" evidence="10">
    <location>
        <begin position="493"/>
        <end position="515"/>
    </location>
</feature>
<dbReference type="Gene3D" id="1.20.1250.20">
    <property type="entry name" value="MFS general substrate transporter like domains"/>
    <property type="match status" value="2"/>
</dbReference>